<feature type="transmembrane region" description="Helical" evidence="1">
    <location>
        <begin position="304"/>
        <end position="326"/>
    </location>
</feature>
<keyword evidence="1" id="KW-0472">Membrane</keyword>
<organism evidence="2 3">
    <name type="scientific">Trichonephila inaurata madagascariensis</name>
    <dbReference type="NCBI Taxonomy" id="2747483"/>
    <lineage>
        <taxon>Eukaryota</taxon>
        <taxon>Metazoa</taxon>
        <taxon>Ecdysozoa</taxon>
        <taxon>Arthropoda</taxon>
        <taxon>Chelicerata</taxon>
        <taxon>Arachnida</taxon>
        <taxon>Araneae</taxon>
        <taxon>Araneomorphae</taxon>
        <taxon>Entelegynae</taxon>
        <taxon>Araneoidea</taxon>
        <taxon>Nephilidae</taxon>
        <taxon>Trichonephila</taxon>
        <taxon>Trichonephila inaurata</taxon>
    </lineage>
</organism>
<reference evidence="2" key="1">
    <citation type="submission" date="2020-08" db="EMBL/GenBank/DDBJ databases">
        <title>Multicomponent nature underlies the extraordinary mechanical properties of spider dragline silk.</title>
        <authorList>
            <person name="Kono N."/>
            <person name="Nakamura H."/>
            <person name="Mori M."/>
            <person name="Yoshida Y."/>
            <person name="Ohtoshi R."/>
            <person name="Malay A.D."/>
            <person name="Moran D.A.P."/>
            <person name="Tomita M."/>
            <person name="Numata K."/>
            <person name="Arakawa K."/>
        </authorList>
    </citation>
    <scope>NUCLEOTIDE SEQUENCE</scope>
</reference>
<keyword evidence="1" id="KW-0812">Transmembrane</keyword>
<keyword evidence="1" id="KW-1133">Transmembrane helix</keyword>
<dbReference type="EMBL" id="BMAV01021703">
    <property type="protein sequence ID" value="GFY76006.1"/>
    <property type="molecule type" value="Genomic_DNA"/>
</dbReference>
<evidence type="ECO:0000313" key="3">
    <source>
        <dbReference type="Proteomes" id="UP000886998"/>
    </source>
</evidence>
<feature type="transmembrane region" description="Helical" evidence="1">
    <location>
        <begin position="456"/>
        <end position="480"/>
    </location>
</feature>
<feature type="transmembrane region" description="Helical" evidence="1">
    <location>
        <begin position="428"/>
        <end position="449"/>
    </location>
</feature>
<dbReference type="OrthoDB" id="5800391at2759"/>
<comment type="caution">
    <text evidence="2">The sequence shown here is derived from an EMBL/GenBank/DDBJ whole genome shotgun (WGS) entry which is preliminary data.</text>
</comment>
<feature type="transmembrane region" description="Helical" evidence="1">
    <location>
        <begin position="76"/>
        <end position="97"/>
    </location>
</feature>
<sequence length="579" mass="66677">MPQQNRAKKTETAVYISPFYNSPPGLQAKQSLNSSSSIPIYNSYKLNSNLPILLFSFLSLIGLAQQFSKNLVLRKLWLVFYFVLLSQIMDVLAMSIIGALNGYSFKHNAPYIFAFFCNLMLWHSMRRKKKNLINLLRKLGKLCPATYNKRTNIMVLILFSFPFMYSVSSILVLNITKNLLFYTYGHNMKGLTLQASVVRIKKFLLFLVHCTFPSLVVVLFCYLCLRCSSCFNCLTRKVLHYSPEEFRPSEQIDILRQKAKIDDIIEELQNIFSLPSFFMIVSNLFVCSSILGIILTGIHSELIIVNAVFFCIPNLICIIVVLWVAGGLPVEQHKLKGAYYKRAHSRFLIVMTSEKPQYKKEILDKPDFELNGLAVLFCYLCLRCSFCFNCLTRKVLQYPPEDFGHFEQIDVLRQKAKIDDILENLQNVFTLSSFFAIISHLFSCCSVISKIGYQSMFMLVSAAVYGIPNLLAIIIVLWVARELLMEQNKLKEAFYKTAHSRFLIVMPPDEPQCKREILEKSIFVLNGCSIFQNTRNSILTLVWKLLIFAFIIYQIQITLKKKKSIEYSTASSISMYRKS</sequence>
<feature type="transmembrane region" description="Helical" evidence="1">
    <location>
        <begin position="109"/>
        <end position="125"/>
    </location>
</feature>
<feature type="transmembrane region" description="Helical" evidence="1">
    <location>
        <begin position="541"/>
        <end position="559"/>
    </location>
</feature>
<feature type="transmembrane region" description="Helical" evidence="1">
    <location>
        <begin position="203"/>
        <end position="225"/>
    </location>
</feature>
<feature type="transmembrane region" description="Helical" evidence="1">
    <location>
        <begin position="277"/>
        <end position="298"/>
    </location>
</feature>
<gene>
    <name evidence="2" type="primary">AVEN_213416_1</name>
    <name evidence="2" type="ORF">TNIN_213431</name>
</gene>
<evidence type="ECO:0000256" key="1">
    <source>
        <dbReference type="SAM" id="Phobius"/>
    </source>
</evidence>
<keyword evidence="3" id="KW-1185">Reference proteome</keyword>
<dbReference type="AlphaFoldDB" id="A0A8X6YS27"/>
<feature type="transmembrane region" description="Helical" evidence="1">
    <location>
        <begin position="153"/>
        <end position="175"/>
    </location>
</feature>
<name>A0A8X6YS27_9ARAC</name>
<evidence type="ECO:0000313" key="2">
    <source>
        <dbReference type="EMBL" id="GFY76006.1"/>
    </source>
</evidence>
<dbReference type="Proteomes" id="UP000886998">
    <property type="component" value="Unassembled WGS sequence"/>
</dbReference>
<protein>
    <submittedName>
        <fullName evidence="2">Uncharacterized protein</fullName>
    </submittedName>
</protein>
<accession>A0A8X6YS27</accession>
<proteinExistence type="predicted"/>